<protein>
    <recommendedName>
        <fullName evidence="15">ATP-dependent helicase Rep</fullName>
    </recommendedName>
    <alternativeName>
        <fullName evidence="16">RepP</fullName>
    </alternativeName>
</protein>
<dbReference type="Pfam" id="PF02407">
    <property type="entry name" value="Viral_Rep"/>
    <property type="match status" value="1"/>
</dbReference>
<dbReference type="GO" id="GO:0006260">
    <property type="term" value="P:DNA replication"/>
    <property type="evidence" value="ECO:0007669"/>
    <property type="project" value="UniProtKB-KW"/>
</dbReference>
<sequence>MEEDLAPPQEEAPLHQHQPRPPQRPNAFTALRQPAKKKAKKSKRQRAPPAPEAQDDGAHVEQLGAAKRGPQSDHWCFTLNNPTELLNINGWRNLQYIVYQLETGKNGTPHFQGYLQLTAKCYGERIRKLIPRAHVEAANGTHLENQAYCTKELNKDGSPARLVGHPFAGPHTWGELKPRAGKRGGRTDLLVVQQELDANKAMADIAKDHFSEFIKYERGFSKYRDLRIQHRTRETHDGMVVVWIWGPSGTGKTSSALVHAGDQPTYWAPQAKANGIRFDNYNYESCVIFDDYHAGGMTWTMLMRLLQPYPLEVPTDGGSKKFVAHTIIFTSVDHPALLYKKHLDKLGRDWTELERRITTLEHLTVVHPEAFRGGRHPGPPEAQPMPAIGNPPPALVFNNQIYLPHP</sequence>
<gene>
    <name evidence="20" type="primary">Rep</name>
</gene>
<keyword evidence="11" id="KW-0378">Hydrolase</keyword>
<evidence type="ECO:0000256" key="9">
    <source>
        <dbReference type="ARBA" id="ARBA00022741"/>
    </source>
</evidence>
<evidence type="ECO:0000256" key="1">
    <source>
        <dbReference type="ARBA" id="ARBA00001936"/>
    </source>
</evidence>
<dbReference type="GO" id="GO:0016787">
    <property type="term" value="F:hydrolase activity"/>
    <property type="evidence" value="ECO:0007669"/>
    <property type="project" value="UniProtKB-KW"/>
</dbReference>
<dbReference type="EMBL" id="KY487875">
    <property type="protein sequence ID" value="AUM61819.1"/>
    <property type="molecule type" value="Genomic_DNA"/>
</dbReference>
<evidence type="ECO:0000256" key="17">
    <source>
        <dbReference type="ARBA" id="ARBA00049360"/>
    </source>
</evidence>
<dbReference type="SUPFAM" id="SSF52540">
    <property type="entry name" value="P-loop containing nucleoside triphosphate hydrolases"/>
    <property type="match status" value="1"/>
</dbReference>
<accession>A0A2K9LT92</accession>
<evidence type="ECO:0000256" key="8">
    <source>
        <dbReference type="ARBA" id="ARBA00022723"/>
    </source>
</evidence>
<keyword evidence="4" id="KW-0808">Transferase</keyword>
<keyword evidence="12" id="KW-0190">Covalent protein-DNA linkage</keyword>
<evidence type="ECO:0000256" key="5">
    <source>
        <dbReference type="ARBA" id="ARBA00022695"/>
    </source>
</evidence>
<evidence type="ECO:0000256" key="6">
    <source>
        <dbReference type="ARBA" id="ARBA00022705"/>
    </source>
</evidence>
<feature type="domain" description="CRESS-DNA virus Rep endonuclease" evidence="19">
    <location>
        <begin position="69"/>
        <end position="166"/>
    </location>
</feature>
<dbReference type="InterPro" id="IPR049912">
    <property type="entry name" value="CRESS_DNA_REP"/>
</dbReference>
<dbReference type="GO" id="GO:0046872">
    <property type="term" value="F:metal ion binding"/>
    <property type="evidence" value="ECO:0007669"/>
    <property type="project" value="UniProtKB-KW"/>
</dbReference>
<evidence type="ECO:0000256" key="11">
    <source>
        <dbReference type="ARBA" id="ARBA00022801"/>
    </source>
</evidence>
<dbReference type="PROSITE" id="PS52020">
    <property type="entry name" value="CRESS_DNA_REP"/>
    <property type="match status" value="1"/>
</dbReference>
<evidence type="ECO:0000256" key="3">
    <source>
        <dbReference type="ARBA" id="ARBA00008545"/>
    </source>
</evidence>
<dbReference type="GO" id="GO:0016779">
    <property type="term" value="F:nucleotidyltransferase activity"/>
    <property type="evidence" value="ECO:0007669"/>
    <property type="project" value="UniProtKB-KW"/>
</dbReference>
<feature type="compositionally biased region" description="Basic residues" evidence="18">
    <location>
        <begin position="34"/>
        <end position="46"/>
    </location>
</feature>
<comment type="subcellular location">
    <subcellularLocation>
        <location evidence="2">Host nucleus</location>
    </subcellularLocation>
</comment>
<evidence type="ECO:0000256" key="4">
    <source>
        <dbReference type="ARBA" id="ARBA00022679"/>
    </source>
</evidence>
<keyword evidence="9" id="KW-0547">Nucleotide-binding</keyword>
<evidence type="ECO:0000256" key="13">
    <source>
        <dbReference type="ARBA" id="ARBA00023125"/>
    </source>
</evidence>
<dbReference type="EMBL" id="KY487985">
    <property type="protein sequence ID" value="AUM62037.1"/>
    <property type="molecule type" value="Genomic_DNA"/>
</dbReference>
<evidence type="ECO:0000256" key="16">
    <source>
        <dbReference type="ARBA" id="ARBA00032243"/>
    </source>
</evidence>
<dbReference type="Gene3D" id="3.40.1310.20">
    <property type="match status" value="1"/>
</dbReference>
<evidence type="ECO:0000259" key="19">
    <source>
        <dbReference type="PROSITE" id="PS52020"/>
    </source>
</evidence>
<evidence type="ECO:0000256" key="18">
    <source>
        <dbReference type="SAM" id="MobiDB-lite"/>
    </source>
</evidence>
<evidence type="ECO:0000256" key="14">
    <source>
        <dbReference type="ARBA" id="ARBA00023268"/>
    </source>
</evidence>
<keyword evidence="13" id="KW-0238">DNA-binding</keyword>
<evidence type="ECO:0000256" key="10">
    <source>
        <dbReference type="ARBA" id="ARBA00022759"/>
    </source>
</evidence>
<keyword evidence="8" id="KW-0479">Metal-binding</keyword>
<evidence type="ECO:0000256" key="12">
    <source>
        <dbReference type="ARBA" id="ARBA00023124"/>
    </source>
</evidence>
<keyword evidence="5" id="KW-0548">Nucleotidyltransferase</keyword>
<evidence type="ECO:0000256" key="7">
    <source>
        <dbReference type="ARBA" id="ARBA00022722"/>
    </source>
</evidence>
<dbReference type="GO" id="GO:0003677">
    <property type="term" value="F:DNA binding"/>
    <property type="evidence" value="ECO:0007669"/>
    <property type="project" value="UniProtKB-KW"/>
</dbReference>
<proteinExistence type="inferred from homology"/>
<evidence type="ECO:0000256" key="15">
    <source>
        <dbReference type="ARBA" id="ARBA00030754"/>
    </source>
</evidence>
<dbReference type="InterPro" id="IPR027417">
    <property type="entry name" value="P-loop_NTPase"/>
</dbReference>
<dbReference type="GO" id="GO:0003724">
    <property type="term" value="F:RNA helicase activity"/>
    <property type="evidence" value="ECO:0007669"/>
    <property type="project" value="InterPro"/>
</dbReference>
<name>A0A2K9LT92_9VIRU</name>
<organism evidence="20">
    <name type="scientific">uncultured virus</name>
    <dbReference type="NCBI Taxonomy" id="340016"/>
    <lineage>
        <taxon>Viruses</taxon>
        <taxon>environmental samples</taxon>
    </lineage>
</organism>
<evidence type="ECO:0000256" key="2">
    <source>
        <dbReference type="ARBA" id="ARBA00004147"/>
    </source>
</evidence>
<comment type="similarity">
    <text evidence="3">Belongs to the nanoviruses/circoviruses replication-associated protein family.</text>
</comment>
<comment type="cofactor">
    <cofactor evidence="1">
        <name>Mn(2+)</name>
        <dbReference type="ChEBI" id="CHEBI:29035"/>
    </cofactor>
</comment>
<dbReference type="GO" id="GO:0000166">
    <property type="term" value="F:nucleotide binding"/>
    <property type="evidence" value="ECO:0007669"/>
    <property type="project" value="UniProtKB-KW"/>
</dbReference>
<feature type="region of interest" description="Disordered" evidence="18">
    <location>
        <begin position="1"/>
        <end position="57"/>
    </location>
</feature>
<dbReference type="GO" id="GO:0042025">
    <property type="term" value="C:host cell nucleus"/>
    <property type="evidence" value="ECO:0007669"/>
    <property type="project" value="UniProtKB-SubCell"/>
</dbReference>
<dbReference type="Pfam" id="PF00910">
    <property type="entry name" value="RNA_helicase"/>
    <property type="match status" value="1"/>
</dbReference>
<reference evidence="20" key="1">
    <citation type="submission" date="2017-01" db="EMBL/GenBank/DDBJ databases">
        <title>High-throughput sequencing uncovers low homogeneity in the biogeography of single-stranded DNA viruses.</title>
        <authorList>
            <person name="Pearson V.M."/>
            <person name="Rokyta D.R."/>
        </authorList>
    </citation>
    <scope>NUCLEOTIDE SEQUENCE</scope>
</reference>
<keyword evidence="7" id="KW-0540">Nuclease</keyword>
<evidence type="ECO:0000313" key="20">
    <source>
        <dbReference type="EMBL" id="AUM62037.1"/>
    </source>
</evidence>
<keyword evidence="14" id="KW-0511">Multifunctional enzyme</keyword>
<dbReference type="GO" id="GO:0003723">
    <property type="term" value="F:RNA binding"/>
    <property type="evidence" value="ECO:0007669"/>
    <property type="project" value="InterPro"/>
</dbReference>
<keyword evidence="10" id="KW-0255">Endonuclease</keyword>
<dbReference type="GO" id="GO:0004519">
    <property type="term" value="F:endonuclease activity"/>
    <property type="evidence" value="ECO:0007669"/>
    <property type="project" value="UniProtKB-KW"/>
</dbReference>
<comment type="catalytic activity">
    <reaction evidence="17">
        <text>ATP + H2O = ADP + phosphate + H(+)</text>
        <dbReference type="Rhea" id="RHEA:13065"/>
        <dbReference type="ChEBI" id="CHEBI:15377"/>
        <dbReference type="ChEBI" id="CHEBI:15378"/>
        <dbReference type="ChEBI" id="CHEBI:30616"/>
        <dbReference type="ChEBI" id="CHEBI:43474"/>
        <dbReference type="ChEBI" id="CHEBI:456216"/>
    </reaction>
</comment>
<dbReference type="InterPro" id="IPR000605">
    <property type="entry name" value="Helicase_SF3_ssDNA/RNA_vir"/>
</dbReference>
<keyword evidence="6" id="KW-0235">DNA replication</keyword>